<sequence length="202" mass="23013">MTTKNDNLFIKDLSFVNDNADNDNQYSNLNLNQNLQCSKISPIHFNSRSYNNKSFHSATSDNYEEKKKSLSICKFSNTSNFVNLNTEVEESANESKKNGTSNAINNSTLSFHISAYENSSEIVASDSFNDKNDLEKKNVKQIFTDASVVQNPFEFSRQQNYEFLESEMLKYKASQRLLNPNLTSNYDQQGSLVKGSWKIFSA</sequence>
<protein>
    <submittedName>
        <fullName evidence="2">Uncharacterized protein</fullName>
    </submittedName>
</protein>
<dbReference type="Proteomes" id="UP000887580">
    <property type="component" value="Unplaced"/>
</dbReference>
<accession>A0AC35F0N1</accession>
<reference evidence="2" key="1">
    <citation type="submission" date="2022-11" db="UniProtKB">
        <authorList>
            <consortium name="WormBaseParasite"/>
        </authorList>
    </citation>
    <scope>IDENTIFICATION</scope>
</reference>
<proteinExistence type="predicted"/>
<name>A0AC35F0N1_9BILA</name>
<evidence type="ECO:0000313" key="2">
    <source>
        <dbReference type="WBParaSite" id="PS1159_v2.g12636.t1"/>
    </source>
</evidence>
<dbReference type="WBParaSite" id="PS1159_v2.g12636.t1">
    <property type="protein sequence ID" value="PS1159_v2.g12636.t1"/>
    <property type="gene ID" value="PS1159_v2.g12636"/>
</dbReference>
<organism evidence="1 2">
    <name type="scientific">Panagrolaimus sp. PS1159</name>
    <dbReference type="NCBI Taxonomy" id="55785"/>
    <lineage>
        <taxon>Eukaryota</taxon>
        <taxon>Metazoa</taxon>
        <taxon>Ecdysozoa</taxon>
        <taxon>Nematoda</taxon>
        <taxon>Chromadorea</taxon>
        <taxon>Rhabditida</taxon>
        <taxon>Tylenchina</taxon>
        <taxon>Panagrolaimomorpha</taxon>
        <taxon>Panagrolaimoidea</taxon>
        <taxon>Panagrolaimidae</taxon>
        <taxon>Panagrolaimus</taxon>
    </lineage>
</organism>
<evidence type="ECO:0000313" key="1">
    <source>
        <dbReference type="Proteomes" id="UP000887580"/>
    </source>
</evidence>